<gene>
    <name evidence="1" type="ORF">DSO57_1004823</name>
</gene>
<dbReference type="Proteomes" id="UP001165960">
    <property type="component" value="Unassembled WGS sequence"/>
</dbReference>
<protein>
    <submittedName>
        <fullName evidence="1">Uncharacterized protein</fullName>
    </submittedName>
</protein>
<comment type="caution">
    <text evidence="1">The sequence shown here is derived from an EMBL/GenBank/DDBJ whole genome shotgun (WGS) entry which is preliminary data.</text>
</comment>
<reference evidence="1" key="1">
    <citation type="submission" date="2022-04" db="EMBL/GenBank/DDBJ databases">
        <title>Genome of the entomopathogenic fungus Entomophthora muscae.</title>
        <authorList>
            <person name="Elya C."/>
            <person name="Lovett B.R."/>
            <person name="Lee E."/>
            <person name="Macias A.M."/>
            <person name="Hajek A.E."/>
            <person name="De Bivort B.L."/>
            <person name="Kasson M.T."/>
            <person name="De Fine Licht H.H."/>
            <person name="Stajich J.E."/>
        </authorList>
    </citation>
    <scope>NUCLEOTIDE SEQUENCE</scope>
    <source>
        <strain evidence="1">Berkeley</strain>
    </source>
</reference>
<keyword evidence="2" id="KW-1185">Reference proteome</keyword>
<proteinExistence type="predicted"/>
<name>A0ACC2RN39_9FUNG</name>
<accession>A0ACC2RN39</accession>
<organism evidence="1 2">
    <name type="scientific">Entomophthora muscae</name>
    <dbReference type="NCBI Taxonomy" id="34485"/>
    <lineage>
        <taxon>Eukaryota</taxon>
        <taxon>Fungi</taxon>
        <taxon>Fungi incertae sedis</taxon>
        <taxon>Zoopagomycota</taxon>
        <taxon>Entomophthoromycotina</taxon>
        <taxon>Entomophthoromycetes</taxon>
        <taxon>Entomophthorales</taxon>
        <taxon>Entomophthoraceae</taxon>
        <taxon>Entomophthora</taxon>
    </lineage>
</organism>
<sequence>MVFQAWPASPVGVQLDSGMGYDKQPRKALTKLTARRPEDWSKQLLAALFLCHTQVNRSTGKSLFELVYGTQPNIIQALKGPELEIPNKVPPLFSTQVLLANSDQEEKEESCL</sequence>
<dbReference type="EMBL" id="QTSX02007112">
    <property type="protein sequence ID" value="KAJ9051413.1"/>
    <property type="molecule type" value="Genomic_DNA"/>
</dbReference>
<evidence type="ECO:0000313" key="1">
    <source>
        <dbReference type="EMBL" id="KAJ9051413.1"/>
    </source>
</evidence>
<evidence type="ECO:0000313" key="2">
    <source>
        <dbReference type="Proteomes" id="UP001165960"/>
    </source>
</evidence>